<evidence type="ECO:0000256" key="1">
    <source>
        <dbReference type="SAM" id="SignalP"/>
    </source>
</evidence>
<name>A0A163ZJA0_9FLAO</name>
<feature type="chain" id="PRO_5007848336" description="Lipocalin-like domain-containing protein" evidence="1">
    <location>
        <begin position="23"/>
        <end position="183"/>
    </location>
</feature>
<gene>
    <name evidence="2" type="ORF">AV926_00745</name>
</gene>
<dbReference type="RefSeq" id="WP_038986446.1">
    <property type="nucleotide sequence ID" value="NZ_JACALA010000009.1"/>
</dbReference>
<sequence length="183" mass="21828">MKKVFMFMTLSLLTVFSIGCSSDDNDKPIIEPPIETNYEKAIMKEWVFDNYQLIDKDRKVVKEFDAMGQFECKKNIWNFKEIVNEDNVKQNARVDLSYITDPDTNECIEHRKIAPYSIKDKELITALVNDGDQMMVYFFEIREIGKEQMLLIRKDYELTEEEAIKYNYPKEAKYLQYKLKLKK</sequence>
<evidence type="ECO:0000313" key="2">
    <source>
        <dbReference type="EMBL" id="KZE81868.1"/>
    </source>
</evidence>
<dbReference type="AlphaFoldDB" id="A0A163ZJA0"/>
<reference evidence="2 3" key="1">
    <citation type="submission" date="2016-01" db="EMBL/GenBank/DDBJ databases">
        <title>Whole genome sequencing of Myroides marinus L41.</title>
        <authorList>
            <person name="Hong K.W."/>
        </authorList>
    </citation>
    <scope>NUCLEOTIDE SEQUENCE [LARGE SCALE GENOMIC DNA]</scope>
    <source>
        <strain evidence="2 3">L41</strain>
    </source>
</reference>
<feature type="signal peptide" evidence="1">
    <location>
        <begin position="1"/>
        <end position="22"/>
    </location>
</feature>
<keyword evidence="1" id="KW-0732">Signal</keyword>
<evidence type="ECO:0008006" key="4">
    <source>
        <dbReference type="Google" id="ProtNLM"/>
    </source>
</evidence>
<dbReference type="EMBL" id="LQNU01000050">
    <property type="protein sequence ID" value="KZE81868.1"/>
    <property type="molecule type" value="Genomic_DNA"/>
</dbReference>
<comment type="caution">
    <text evidence="2">The sequence shown here is derived from an EMBL/GenBank/DDBJ whole genome shotgun (WGS) entry which is preliminary data.</text>
</comment>
<dbReference type="Proteomes" id="UP000076630">
    <property type="component" value="Unassembled WGS sequence"/>
</dbReference>
<proteinExistence type="predicted"/>
<keyword evidence="3" id="KW-1185">Reference proteome</keyword>
<protein>
    <recommendedName>
        <fullName evidence="4">Lipocalin-like domain-containing protein</fullName>
    </recommendedName>
</protein>
<evidence type="ECO:0000313" key="3">
    <source>
        <dbReference type="Proteomes" id="UP000076630"/>
    </source>
</evidence>
<dbReference type="PROSITE" id="PS51257">
    <property type="entry name" value="PROKAR_LIPOPROTEIN"/>
    <property type="match status" value="1"/>
</dbReference>
<organism evidence="2 3">
    <name type="scientific">Myroides marinus</name>
    <dbReference type="NCBI Taxonomy" id="703342"/>
    <lineage>
        <taxon>Bacteria</taxon>
        <taxon>Pseudomonadati</taxon>
        <taxon>Bacteroidota</taxon>
        <taxon>Flavobacteriia</taxon>
        <taxon>Flavobacteriales</taxon>
        <taxon>Flavobacteriaceae</taxon>
        <taxon>Myroides</taxon>
    </lineage>
</organism>
<accession>A0A163ZJA0</accession>
<dbReference type="OrthoDB" id="1163128at2"/>